<dbReference type="InterPro" id="IPR011049">
    <property type="entry name" value="Serralysin-like_metalloprot_C"/>
</dbReference>
<comment type="subcellular location">
    <subcellularLocation>
        <location evidence="1">Secreted</location>
    </subcellularLocation>
</comment>
<dbReference type="Proteomes" id="UP000726777">
    <property type="component" value="Unassembled WGS sequence"/>
</dbReference>
<keyword evidence="3" id="KW-0106">Calcium</keyword>
<reference evidence="8" key="6">
    <citation type="submission" date="2022-12" db="EMBL/GenBank/DDBJ databases">
        <title>Vibrio parahaemolyticus become highly virulent by producing novel Tc toxins.</title>
        <authorList>
            <person name="Yang F."/>
            <person name="You Y."/>
            <person name="Lai Q."/>
            <person name="Xu L."/>
            <person name="Li F."/>
        </authorList>
    </citation>
    <scope>NUCLEOTIDE SEQUENCE</scope>
    <source>
        <strain evidence="8">Vp-HL-202005</strain>
    </source>
</reference>
<name>A0A079MII8_VIBPH</name>
<dbReference type="SUPFAM" id="SSF51120">
    <property type="entry name" value="beta-Roll"/>
    <property type="match status" value="1"/>
</dbReference>
<dbReference type="GO" id="GO:0005576">
    <property type="term" value="C:extracellular region"/>
    <property type="evidence" value="ECO:0007669"/>
    <property type="project" value="UniProtKB-SubCell"/>
</dbReference>
<dbReference type="EMBL" id="JACVHL010000001">
    <property type="protein sequence ID" value="MCC3803491.1"/>
    <property type="molecule type" value="Genomic_DNA"/>
</dbReference>
<dbReference type="EMBL" id="CP114194">
    <property type="protein sequence ID" value="WAT89161.1"/>
    <property type="molecule type" value="Genomic_DNA"/>
</dbReference>
<dbReference type="PRINTS" id="PR00313">
    <property type="entry name" value="CABNDNGRPT"/>
</dbReference>
<reference evidence="7 9" key="2">
    <citation type="submission" date="2018-12" db="EMBL/GenBank/DDBJ databases">
        <title>Genomic insights into the evolutionary origins and pathogenicity of five Vibrio parahaemolyticus strains isolated from the shrimp with acute hepatopancreatic necrosis disease (AHPND).</title>
        <authorList>
            <person name="Yang Q."/>
            <person name="Dong X."/>
            <person name="Xie G."/>
            <person name="Fu S."/>
            <person name="Zou P."/>
            <person name="Sun J."/>
            <person name="Wang Y."/>
            <person name="Huang J."/>
        </authorList>
    </citation>
    <scope>NUCLEOTIDE SEQUENCE [LARGE SCALE GENOMIC DNA]</scope>
    <source>
        <strain evidence="7 9">20160303005-1</strain>
    </source>
</reference>
<dbReference type="PANTHER" id="PTHR38340">
    <property type="entry name" value="S-LAYER PROTEIN"/>
    <property type="match status" value="1"/>
</dbReference>
<accession>A0A079MII8</accession>
<evidence type="ECO:0000313" key="8">
    <source>
        <dbReference type="EMBL" id="WAT89161.1"/>
    </source>
</evidence>
<dbReference type="InterPro" id="IPR001343">
    <property type="entry name" value="Hemolysn_Ca-bd"/>
</dbReference>
<reference evidence="6 10" key="4">
    <citation type="submission" date="2020-04" db="EMBL/GenBank/DDBJ databases">
        <title>Whole-genome sequencing of Vibrio spp. from China reveals different genetic environments of blaCTX-M-14 among diverse lineages.</title>
        <authorList>
            <person name="Zheng Z."/>
            <person name="Ye L."/>
            <person name="Chen S."/>
        </authorList>
    </citation>
    <scope>NUCLEOTIDE SEQUENCE [LARGE SCALE GENOMIC DNA]</scope>
    <source>
        <strain evidence="6 10">Vb0551</strain>
    </source>
</reference>
<reference evidence="4" key="3">
    <citation type="submission" date="2019-12" db="EMBL/GenBank/DDBJ databases">
        <authorList>
            <consortium name="NCBI Pathogen Detection Project"/>
        </authorList>
    </citation>
    <scope>NUCLEOTIDE SEQUENCE</scope>
    <source>
        <strain evidence="4">1930</strain>
    </source>
</reference>
<evidence type="ECO:0000313" key="7">
    <source>
        <dbReference type="EMBL" id="QHH09893.1"/>
    </source>
</evidence>
<dbReference type="RefSeq" id="WP_023585313.1">
    <property type="nucleotide sequence ID" value="NZ_CANUIT010000004.1"/>
</dbReference>
<dbReference type="Pfam" id="PF00353">
    <property type="entry name" value="HemolysinCabind"/>
    <property type="match status" value="3"/>
</dbReference>
<dbReference type="Proteomes" id="UP000464718">
    <property type="component" value="Chromosome i"/>
</dbReference>
<dbReference type="PROSITE" id="PS00330">
    <property type="entry name" value="HEMOLYSIN_CALCIUM"/>
    <property type="match status" value="4"/>
</dbReference>
<dbReference type="GO" id="GO:0005509">
    <property type="term" value="F:calcium ion binding"/>
    <property type="evidence" value="ECO:0007669"/>
    <property type="project" value="InterPro"/>
</dbReference>
<reference evidence="5" key="5">
    <citation type="submission" date="2020-09" db="EMBL/GenBank/DDBJ databases">
        <title>Genome sequence of Vibrio parahaemolyticus isolates.</title>
        <authorList>
            <person name="Hammerl J.A."/>
            <person name="Strauch E."/>
        </authorList>
    </citation>
    <scope>NUCLEOTIDE SEQUENCE</scope>
    <source>
        <strain evidence="5">17-VB00146</strain>
    </source>
</reference>
<dbReference type="EMBL" id="CP034298">
    <property type="protein sequence ID" value="QHH09893.1"/>
    <property type="molecule type" value="Genomic_DNA"/>
</dbReference>
<organism evidence="6 10">
    <name type="scientific">Vibrio parahaemolyticus</name>
    <dbReference type="NCBI Taxonomy" id="670"/>
    <lineage>
        <taxon>Bacteria</taxon>
        <taxon>Pseudomonadati</taxon>
        <taxon>Pseudomonadota</taxon>
        <taxon>Gammaproteobacteria</taxon>
        <taxon>Vibrionales</taxon>
        <taxon>Vibrionaceae</taxon>
        <taxon>Vibrio</taxon>
    </lineage>
</organism>
<dbReference type="AlphaFoldDB" id="A0A079MII8"/>
<evidence type="ECO:0000256" key="1">
    <source>
        <dbReference type="ARBA" id="ARBA00004613"/>
    </source>
</evidence>
<evidence type="ECO:0000256" key="2">
    <source>
        <dbReference type="ARBA" id="ARBA00022525"/>
    </source>
</evidence>
<dbReference type="EMBL" id="DACQKT010000001">
    <property type="protein sequence ID" value="HAS6675269.1"/>
    <property type="molecule type" value="Genomic_DNA"/>
</dbReference>
<sequence length="236" mass="25205">MSKTNLDLNWIFGTSGDDDLTGTKGSETTDIFFGFGGNDKFVGYGGNDYIFGGWGDDTLLGGRGNDFISGGFGNDFISGGLGNDSLFGGCGDDVIFDYSGNNFLSGGWGNDTLVIGDGESVLSGGCGDDTFVFTNRLAIGVPDQPVSSNDIEIEADVLDFNIFHDKLVFDLGKDTDGDGIRDTFLDSADDLTLSYNECGWAVFSNEEYNVEVTLNGVNSAYINYAEHHGIDIFEFA</sequence>
<evidence type="ECO:0000313" key="4">
    <source>
        <dbReference type="EMBL" id="HAS6675269.1"/>
    </source>
</evidence>
<protein>
    <submittedName>
        <fullName evidence="6">Calcium-binding protein</fullName>
    </submittedName>
</protein>
<dbReference type="Gene3D" id="2.150.10.10">
    <property type="entry name" value="Serralysin-like metalloprotease, C-terminal"/>
    <property type="match status" value="2"/>
</dbReference>
<dbReference type="Proteomes" id="UP000518904">
    <property type="component" value="Unassembled WGS sequence"/>
</dbReference>
<evidence type="ECO:0000256" key="3">
    <source>
        <dbReference type="ARBA" id="ARBA00022837"/>
    </source>
</evidence>
<dbReference type="Proteomes" id="UP000856022">
    <property type="component" value="Unassembled WGS sequence"/>
</dbReference>
<reference evidence="4" key="1">
    <citation type="journal article" date="2018" name="Genome Biol.">
        <title>SKESA: strategic k-mer extension for scrupulous assemblies.</title>
        <authorList>
            <person name="Souvorov A."/>
            <person name="Agarwala R."/>
            <person name="Lipman D.J."/>
        </authorList>
    </citation>
    <scope>NUCLEOTIDE SEQUENCE</scope>
    <source>
        <strain evidence="4">1930</strain>
    </source>
</reference>
<dbReference type="InterPro" id="IPR018511">
    <property type="entry name" value="Hemolysin-typ_Ca-bd_CS"/>
</dbReference>
<dbReference type="Proteomes" id="UP001156560">
    <property type="component" value="Chromosome 1"/>
</dbReference>
<gene>
    <name evidence="7" type="ORF">EHC69_11315</name>
    <name evidence="6" type="ORF">HKB16_18850</name>
    <name evidence="4" type="ORF">I7278_00430</name>
    <name evidence="5" type="ORF">IB292_00445</name>
    <name evidence="8" type="ORF">O1Q84_11010</name>
</gene>
<evidence type="ECO:0000313" key="5">
    <source>
        <dbReference type="EMBL" id="MCC3803491.1"/>
    </source>
</evidence>
<keyword evidence="2" id="KW-0964">Secreted</keyword>
<proteinExistence type="predicted"/>
<evidence type="ECO:0000313" key="10">
    <source>
        <dbReference type="Proteomes" id="UP000518904"/>
    </source>
</evidence>
<dbReference type="InterPro" id="IPR050557">
    <property type="entry name" value="RTX_toxin/Mannuronan_C5-epim"/>
</dbReference>
<evidence type="ECO:0000313" key="6">
    <source>
        <dbReference type="EMBL" id="NMU84917.1"/>
    </source>
</evidence>
<evidence type="ECO:0000313" key="9">
    <source>
        <dbReference type="Proteomes" id="UP000464718"/>
    </source>
</evidence>
<dbReference type="PANTHER" id="PTHR38340:SF1">
    <property type="entry name" value="S-LAYER PROTEIN"/>
    <property type="match status" value="1"/>
</dbReference>
<dbReference type="EMBL" id="JABCLB010002168">
    <property type="protein sequence ID" value="NMU84917.1"/>
    <property type="molecule type" value="Genomic_DNA"/>
</dbReference>